<dbReference type="CDD" id="cd04301">
    <property type="entry name" value="NAT_SF"/>
    <property type="match status" value="1"/>
</dbReference>
<dbReference type="AlphaFoldDB" id="A0A7T5R341"/>
<evidence type="ECO:0000259" key="1">
    <source>
        <dbReference type="PROSITE" id="PS51186"/>
    </source>
</evidence>
<protein>
    <submittedName>
        <fullName evidence="2">GNAT family N-acetyltransferase</fullName>
    </submittedName>
</protein>
<dbReference type="InterPro" id="IPR000182">
    <property type="entry name" value="GNAT_dom"/>
</dbReference>
<sequence>MPYQPLQERFDPASARRRHDALSAEIPAGLGVNRSFLHWEHVWNDLLVQSPSAFYQTLARNMPGELSVFVDFASTHDAEITCSLKKNGRFVFEAENKIIRDGQGKKLRFEEWVVKEPEQRGQGIGLNLLRNFISVAQAAGFDSLSLRAGKEDGKYFWARHGFDLKDGHYRDQLVVDIRNNLEKHSDTIPLATRKNVMDLLDRGGLDLCWHLARLPGTVQGKPLGWVLMQGYNPEYAMDLHNSEQMTRVQASFEQLSLSTRRLSPQTP</sequence>
<dbReference type="SUPFAM" id="SSF55729">
    <property type="entry name" value="Acyl-CoA N-acyltransferases (Nat)"/>
    <property type="match status" value="1"/>
</dbReference>
<gene>
    <name evidence="2" type="ORF">HYS17_02530</name>
</gene>
<feature type="domain" description="N-acetyltransferase" evidence="1">
    <location>
        <begin position="46"/>
        <end position="182"/>
    </location>
</feature>
<dbReference type="Proteomes" id="UP000595362">
    <property type="component" value="Chromosome"/>
</dbReference>
<dbReference type="GO" id="GO:0016747">
    <property type="term" value="F:acyltransferase activity, transferring groups other than amino-acyl groups"/>
    <property type="evidence" value="ECO:0007669"/>
    <property type="project" value="InterPro"/>
</dbReference>
<proteinExistence type="predicted"/>
<dbReference type="EMBL" id="CP066681">
    <property type="protein sequence ID" value="QQG36668.1"/>
    <property type="molecule type" value="Genomic_DNA"/>
</dbReference>
<name>A0A7T5R341_9BACT</name>
<organism evidence="2 3">
    <name type="scientific">Micavibrio aeruginosavorus</name>
    <dbReference type="NCBI Taxonomy" id="349221"/>
    <lineage>
        <taxon>Bacteria</taxon>
        <taxon>Pseudomonadati</taxon>
        <taxon>Bdellovibrionota</taxon>
        <taxon>Bdellovibrionia</taxon>
        <taxon>Bdellovibrionales</taxon>
        <taxon>Pseudobdellovibrionaceae</taxon>
        <taxon>Micavibrio</taxon>
    </lineage>
</organism>
<evidence type="ECO:0000313" key="2">
    <source>
        <dbReference type="EMBL" id="QQG36668.1"/>
    </source>
</evidence>
<evidence type="ECO:0000313" key="3">
    <source>
        <dbReference type="Proteomes" id="UP000595362"/>
    </source>
</evidence>
<keyword evidence="2" id="KW-0808">Transferase</keyword>
<reference evidence="2 3" key="1">
    <citation type="submission" date="2020-07" db="EMBL/GenBank/DDBJ databases">
        <title>Huge and variable diversity of episymbiotic CPR bacteria and DPANN archaea in groundwater ecosystems.</title>
        <authorList>
            <person name="He C.Y."/>
            <person name="Keren R."/>
            <person name="Whittaker M."/>
            <person name="Farag I.F."/>
            <person name="Doudna J."/>
            <person name="Cate J.H.D."/>
            <person name="Banfield J.F."/>
        </authorList>
    </citation>
    <scope>NUCLEOTIDE SEQUENCE [LARGE SCALE GENOMIC DNA]</scope>
    <source>
        <strain evidence="2">NC_groundwater_70_Ag_B-0.1um_54_66</strain>
    </source>
</reference>
<dbReference type="InterPro" id="IPR016181">
    <property type="entry name" value="Acyl_CoA_acyltransferase"/>
</dbReference>
<dbReference type="Gene3D" id="3.40.630.30">
    <property type="match status" value="1"/>
</dbReference>
<accession>A0A7T5R341</accession>
<dbReference type="PROSITE" id="PS51186">
    <property type="entry name" value="GNAT"/>
    <property type="match status" value="1"/>
</dbReference>